<dbReference type="STRING" id="999552.METH_05385"/>
<evidence type="ECO:0000313" key="2">
    <source>
        <dbReference type="EMBL" id="AHD00234.1"/>
    </source>
</evidence>
<dbReference type="KEGG" id="lmd:METH_05385"/>
<organism evidence="2 3">
    <name type="scientific">Leisingera methylohalidivorans DSM 14336</name>
    <dbReference type="NCBI Taxonomy" id="999552"/>
    <lineage>
        <taxon>Bacteria</taxon>
        <taxon>Pseudomonadati</taxon>
        <taxon>Pseudomonadota</taxon>
        <taxon>Alphaproteobacteria</taxon>
        <taxon>Rhodobacterales</taxon>
        <taxon>Roseobacteraceae</taxon>
        <taxon>Leisingera</taxon>
    </lineage>
</organism>
<feature type="compositionally biased region" description="Polar residues" evidence="1">
    <location>
        <begin position="275"/>
        <end position="285"/>
    </location>
</feature>
<feature type="region of interest" description="Disordered" evidence="1">
    <location>
        <begin position="220"/>
        <end position="240"/>
    </location>
</feature>
<accession>V9VR96</accession>
<keyword evidence="3" id="KW-1185">Reference proteome</keyword>
<reference evidence="2 3" key="1">
    <citation type="submission" date="2013-09" db="EMBL/GenBank/DDBJ databases">
        <authorList>
            <consortium name="DOE Joint Genome Institute"/>
            <person name="Klenk H.-P."/>
            <person name="Huntemann M."/>
            <person name="Han J."/>
            <person name="Chen A."/>
            <person name="Kyrpides N."/>
            <person name="Mavromatis K."/>
            <person name="Markowitz V."/>
            <person name="Palaniappan K."/>
            <person name="Ivanova N."/>
            <person name="Schaumberg A."/>
            <person name="Pati A."/>
            <person name="Liolios K."/>
            <person name="Nordberg H.P."/>
            <person name="Cantor M.N."/>
            <person name="Hua S.X."/>
            <person name="Woyke T."/>
        </authorList>
    </citation>
    <scope>NUCLEOTIDE SEQUENCE [LARGE SCALE GENOMIC DNA]</scope>
    <source>
        <strain evidence="2 3">DSM 14336</strain>
    </source>
</reference>
<evidence type="ECO:0000313" key="3">
    <source>
        <dbReference type="Proteomes" id="UP000018780"/>
    </source>
</evidence>
<feature type="region of interest" description="Disordered" evidence="1">
    <location>
        <begin position="266"/>
        <end position="287"/>
    </location>
</feature>
<dbReference type="AlphaFoldDB" id="V9VR96"/>
<dbReference type="Proteomes" id="UP000018780">
    <property type="component" value="Chromosome"/>
</dbReference>
<name>V9VR96_9RHOB</name>
<dbReference type="PATRIC" id="fig|999552.6.peg.1079"/>
<gene>
    <name evidence="2" type="ORF">METH_05385</name>
</gene>
<dbReference type="EMBL" id="CP006773">
    <property type="protein sequence ID" value="AHD00234.1"/>
    <property type="molecule type" value="Genomic_DNA"/>
</dbReference>
<feature type="region of interest" description="Disordered" evidence="1">
    <location>
        <begin position="21"/>
        <end position="192"/>
    </location>
</feature>
<evidence type="ECO:0000256" key="1">
    <source>
        <dbReference type="SAM" id="MobiDB-lite"/>
    </source>
</evidence>
<proteinExistence type="predicted"/>
<protein>
    <submittedName>
        <fullName evidence="2">Uncharacterized protein</fullName>
    </submittedName>
</protein>
<dbReference type="RefSeq" id="WP_024089367.1">
    <property type="nucleotide sequence ID" value="NC_023135.1"/>
</dbReference>
<dbReference type="OrthoDB" id="7875768at2"/>
<feature type="compositionally biased region" description="Basic and acidic residues" evidence="1">
    <location>
        <begin position="153"/>
        <end position="174"/>
    </location>
</feature>
<dbReference type="HOGENOM" id="CLU_062229_0_0_5"/>
<sequence length="414" mass="42231">MSDPVTHAEIEDVLSSIRRLVSDDSRSGPAAPEPAARLVLTPALRVQEGGPDRGPGTRDPAADVPAADVPAVETGAASRSPADGAADRSGQAGDGADAPVATGPSGSAAMLEAEAPIAFRHRNNVPETGSSLDDGLAEAEPDSGLQTVQPDPGHFDTGHFDTDHLETDCSDTGHLDSGNQGSGLNAELHDPHSQTVPGAAAGAPWGDPNATLFAAAADADQRADGTGSPAADAPAGGQATDAGHAIETAGARAASVVRKIAELEARSARGHEQEQQQWEPDSQTEAPFAGTDTIEWRDEPLSARRSGPQAGGGAFAADDTLQEAGAEVSPGPGVNDGSAVARAETVAEAAVAGAALETLAESADDYLDEDSLRELVASIVREELQGPLGERITRNVRKLVRREIHRALAAHDLL</sequence>
<feature type="compositionally biased region" description="Low complexity" evidence="1">
    <location>
        <begin position="57"/>
        <end position="72"/>
    </location>
</feature>